<dbReference type="STRING" id="1385519.N801_02655"/>
<proteinExistence type="predicted"/>
<organism evidence="2 3">
    <name type="scientific">Knoellia aerolata DSM 18566</name>
    <dbReference type="NCBI Taxonomy" id="1385519"/>
    <lineage>
        <taxon>Bacteria</taxon>
        <taxon>Bacillati</taxon>
        <taxon>Actinomycetota</taxon>
        <taxon>Actinomycetes</taxon>
        <taxon>Micrococcales</taxon>
        <taxon>Intrasporangiaceae</taxon>
        <taxon>Knoellia</taxon>
    </lineage>
</organism>
<evidence type="ECO:0008006" key="4">
    <source>
        <dbReference type="Google" id="ProtNLM"/>
    </source>
</evidence>
<feature type="coiled-coil region" evidence="1">
    <location>
        <begin position="84"/>
        <end position="111"/>
    </location>
</feature>
<evidence type="ECO:0000256" key="1">
    <source>
        <dbReference type="SAM" id="Coils"/>
    </source>
</evidence>
<keyword evidence="3" id="KW-1185">Reference proteome</keyword>
<reference evidence="2 3" key="1">
    <citation type="submission" date="2013-08" db="EMBL/GenBank/DDBJ databases">
        <title>The genome sequence of Knoellia aerolata.</title>
        <authorList>
            <person name="Zhu W."/>
            <person name="Wang G."/>
        </authorList>
    </citation>
    <scope>NUCLEOTIDE SEQUENCE [LARGE SCALE GENOMIC DNA]</scope>
    <source>
        <strain evidence="2 3">DSM 18566</strain>
    </source>
</reference>
<name>A0A0A0K2Y1_9MICO</name>
<sequence>MTLDSSGVTEGFGMPGRKARGARTFTIAEKQQFVREFESCVERGEKAALLRRWNLEQSVARKWVTAAAEGRLGPGAPAGRLEMRSQERARLVALEQENERLRAKVAAAEGALEIMGKAHELLEGTLKSSHDQDEVPVSLMSVDQYQQWLARYKTC</sequence>
<dbReference type="OrthoDB" id="52928at2"/>
<dbReference type="Proteomes" id="UP000030013">
    <property type="component" value="Unassembled WGS sequence"/>
</dbReference>
<dbReference type="RefSeq" id="WP_052112627.1">
    <property type="nucleotide sequence ID" value="NZ_AVPL01000008.1"/>
</dbReference>
<keyword evidence="1" id="KW-0175">Coiled coil</keyword>
<dbReference type="AlphaFoldDB" id="A0A0A0K2Y1"/>
<gene>
    <name evidence="2" type="ORF">N801_02655</name>
</gene>
<evidence type="ECO:0000313" key="3">
    <source>
        <dbReference type="Proteomes" id="UP000030013"/>
    </source>
</evidence>
<dbReference type="eggNOG" id="COG2963">
    <property type="taxonomic scope" value="Bacteria"/>
</dbReference>
<protein>
    <recommendedName>
        <fullName evidence="4">Transposase</fullName>
    </recommendedName>
</protein>
<dbReference type="EMBL" id="AVPL01000008">
    <property type="protein sequence ID" value="KGN42126.1"/>
    <property type="molecule type" value="Genomic_DNA"/>
</dbReference>
<accession>A0A0A0K2Y1</accession>
<evidence type="ECO:0000313" key="2">
    <source>
        <dbReference type="EMBL" id="KGN42126.1"/>
    </source>
</evidence>
<comment type="caution">
    <text evidence="2">The sequence shown here is derived from an EMBL/GenBank/DDBJ whole genome shotgun (WGS) entry which is preliminary data.</text>
</comment>